<accession>A0ABR8XRW7</accession>
<dbReference type="Gene3D" id="1.25.40.10">
    <property type="entry name" value="Tetratricopeptide repeat domain"/>
    <property type="match status" value="1"/>
</dbReference>
<dbReference type="EMBL" id="JACSPW010000019">
    <property type="protein sequence ID" value="MBD8034637.1"/>
    <property type="molecule type" value="Genomic_DNA"/>
</dbReference>
<dbReference type="InterPro" id="IPR019734">
    <property type="entry name" value="TPR_rpt"/>
</dbReference>
<dbReference type="Proteomes" id="UP000600565">
    <property type="component" value="Unassembled WGS sequence"/>
</dbReference>
<dbReference type="InterPro" id="IPR041656">
    <property type="entry name" value="TPR_5"/>
</dbReference>
<feature type="repeat" description="TPR" evidence="1">
    <location>
        <begin position="81"/>
        <end position="114"/>
    </location>
</feature>
<protein>
    <submittedName>
        <fullName evidence="3">Tetratricopeptide repeat protein</fullName>
    </submittedName>
</protein>
<evidence type="ECO:0000256" key="1">
    <source>
        <dbReference type="PROSITE-ProRule" id="PRU00339"/>
    </source>
</evidence>
<evidence type="ECO:0000313" key="4">
    <source>
        <dbReference type="Proteomes" id="UP000600565"/>
    </source>
</evidence>
<dbReference type="InterPro" id="IPR011990">
    <property type="entry name" value="TPR-like_helical_dom_sf"/>
</dbReference>
<organism evidence="3 4">
    <name type="scientific">Solibacillus merdavium</name>
    <dbReference type="NCBI Taxonomy" id="2762218"/>
    <lineage>
        <taxon>Bacteria</taxon>
        <taxon>Bacillati</taxon>
        <taxon>Bacillota</taxon>
        <taxon>Bacilli</taxon>
        <taxon>Bacillales</taxon>
        <taxon>Caryophanaceae</taxon>
        <taxon>Solibacillus</taxon>
    </lineage>
</organism>
<proteinExistence type="predicted"/>
<reference evidence="3 4" key="1">
    <citation type="submission" date="2020-08" db="EMBL/GenBank/DDBJ databases">
        <title>A Genomic Blueprint of the Chicken Gut Microbiome.</title>
        <authorList>
            <person name="Gilroy R."/>
            <person name="Ravi A."/>
            <person name="Getino M."/>
            <person name="Pursley I."/>
            <person name="Horton D.L."/>
            <person name="Alikhan N.-F."/>
            <person name="Baker D."/>
            <person name="Gharbi K."/>
            <person name="Hall N."/>
            <person name="Watson M."/>
            <person name="Adriaenssens E.M."/>
            <person name="Foster-Nyarko E."/>
            <person name="Jarju S."/>
            <person name="Secka A."/>
            <person name="Antonio M."/>
            <person name="Oren A."/>
            <person name="Chaudhuri R."/>
            <person name="La Ragione R.M."/>
            <person name="Hildebrand F."/>
            <person name="Pallen M.J."/>
        </authorList>
    </citation>
    <scope>NUCLEOTIDE SEQUENCE [LARGE SCALE GENOMIC DNA]</scope>
    <source>
        <strain evidence="3 4">Sa1YVA6</strain>
    </source>
</reference>
<keyword evidence="4" id="KW-1185">Reference proteome</keyword>
<dbReference type="PROSITE" id="PS50005">
    <property type="entry name" value="TPR"/>
    <property type="match status" value="1"/>
</dbReference>
<dbReference type="SUPFAM" id="SSF48452">
    <property type="entry name" value="TPR-like"/>
    <property type="match status" value="1"/>
</dbReference>
<keyword evidence="1" id="KW-0802">TPR repeat</keyword>
<dbReference type="RefSeq" id="WP_191705133.1">
    <property type="nucleotide sequence ID" value="NZ_JACSPW010000019.1"/>
</dbReference>
<gene>
    <name evidence="3" type="ORF">H9632_16335</name>
</gene>
<evidence type="ECO:0000313" key="3">
    <source>
        <dbReference type="EMBL" id="MBD8034637.1"/>
    </source>
</evidence>
<feature type="domain" description="Tetratrico peptide repeat group 5" evidence="2">
    <location>
        <begin position="47"/>
        <end position="164"/>
    </location>
</feature>
<dbReference type="Pfam" id="PF12688">
    <property type="entry name" value="TPR_5"/>
    <property type="match status" value="1"/>
</dbReference>
<comment type="caution">
    <text evidence="3">The sequence shown here is derived from an EMBL/GenBank/DDBJ whole genome shotgun (WGS) entry which is preliminary data.</text>
</comment>
<evidence type="ECO:0000259" key="2">
    <source>
        <dbReference type="Pfam" id="PF12688"/>
    </source>
</evidence>
<sequence length="170" mass="19747">MYEKGLFTLKEEKLIRALELRKDNKKKESNQLLLKIVEEYPDNAYVNYQCAWSFDVLGEESKAVPFYERAIKIGLSGQDLEGAILGLGSTYRTLGEYEKSKSTFLNGIELFPNNRAIQVFYSMTLYNLNDHRKAMEILLKCLLDTTTDSEILSYKKAINFYVDKLDEVWK</sequence>
<name>A0ABR8XRW7_9BACL</name>